<keyword evidence="2" id="KW-1185">Reference proteome</keyword>
<name>A0A2T4Z8Z0_9BACL</name>
<dbReference type="EMBL" id="PZZP01000001">
    <property type="protein sequence ID" value="PTM58348.1"/>
    <property type="molecule type" value="Genomic_DNA"/>
</dbReference>
<accession>A0A2T4Z8Z0</accession>
<evidence type="ECO:0000313" key="1">
    <source>
        <dbReference type="EMBL" id="PTM58348.1"/>
    </source>
</evidence>
<evidence type="ECO:0000313" key="2">
    <source>
        <dbReference type="Proteomes" id="UP000241639"/>
    </source>
</evidence>
<proteinExistence type="predicted"/>
<sequence>MELLEHKKEIAGCYLMHTAKVKTAEPLMIDFKPDVEILAVNAAIKAGYHPAGYFLYNPQATEIDECLYLIKWESAKSCS</sequence>
<dbReference type="AlphaFoldDB" id="A0A2T4Z8Z0"/>
<dbReference type="RefSeq" id="WP_107725161.1">
    <property type="nucleotide sequence ID" value="NZ_PZZP01000001.1"/>
</dbReference>
<organism evidence="1 2">
    <name type="scientific">Desmospora activa DSM 45169</name>
    <dbReference type="NCBI Taxonomy" id="1121389"/>
    <lineage>
        <taxon>Bacteria</taxon>
        <taxon>Bacillati</taxon>
        <taxon>Bacillota</taxon>
        <taxon>Bacilli</taxon>
        <taxon>Bacillales</taxon>
        <taxon>Thermoactinomycetaceae</taxon>
        <taxon>Desmospora</taxon>
    </lineage>
</organism>
<protein>
    <submittedName>
        <fullName evidence="1">Uncharacterized protein</fullName>
    </submittedName>
</protein>
<gene>
    <name evidence="1" type="ORF">C8J48_0930</name>
</gene>
<dbReference type="Proteomes" id="UP000241639">
    <property type="component" value="Unassembled WGS sequence"/>
</dbReference>
<comment type="caution">
    <text evidence="1">The sequence shown here is derived from an EMBL/GenBank/DDBJ whole genome shotgun (WGS) entry which is preliminary data.</text>
</comment>
<reference evidence="1 2" key="1">
    <citation type="submission" date="2018-04" db="EMBL/GenBank/DDBJ databases">
        <title>Genomic Encyclopedia of Archaeal and Bacterial Type Strains, Phase II (KMG-II): from individual species to whole genera.</title>
        <authorList>
            <person name="Goeker M."/>
        </authorList>
    </citation>
    <scope>NUCLEOTIDE SEQUENCE [LARGE SCALE GENOMIC DNA]</scope>
    <source>
        <strain evidence="1 2">DSM 45169</strain>
    </source>
</reference>